<name>F4GE60_ALIDK</name>
<dbReference type="RefSeq" id="WP_013722855.1">
    <property type="nucleotide sequence ID" value="NC_015422.1"/>
</dbReference>
<dbReference type="SMART" id="SM00228">
    <property type="entry name" value="PDZ"/>
    <property type="match status" value="1"/>
</dbReference>
<dbReference type="AlphaFoldDB" id="F4GE60"/>
<reference evidence="3 4" key="2">
    <citation type="submission" date="2011-04" db="EMBL/GenBank/DDBJ databases">
        <title>Complete sequence of chromosome of Alicycliphilus denitrificans K601.</title>
        <authorList>
            <consortium name="US DOE Joint Genome Institute"/>
            <person name="Lucas S."/>
            <person name="Han J."/>
            <person name="Lapidus A."/>
            <person name="Cheng J.-F."/>
            <person name="Goodwin L."/>
            <person name="Pitluck S."/>
            <person name="Peters L."/>
            <person name="Zeytun A."/>
            <person name="Detter J.C."/>
            <person name="Han C."/>
            <person name="Tapia R."/>
            <person name="Land M."/>
            <person name="Hauser L."/>
            <person name="Kyrpides N."/>
            <person name="Ivanova N."/>
            <person name="Mikhailova N."/>
            <person name="Pagani I."/>
            <person name="Oosterkamp M."/>
            <person name="Pieper D."/>
            <person name="van Berkel W."/>
            <person name="Langenhoff A."/>
            <person name="Smidt H."/>
            <person name="Stams A."/>
            <person name="Woyke T."/>
        </authorList>
    </citation>
    <scope>NUCLEOTIDE SEQUENCE [LARGE SCALE GENOMIC DNA]</scope>
    <source>
        <strain evidence="4">DSM 14773 / CIP 107495 / K601</strain>
    </source>
</reference>
<evidence type="ECO:0000256" key="1">
    <source>
        <dbReference type="SAM" id="Phobius"/>
    </source>
</evidence>
<dbReference type="HOGENOM" id="CLU_942123_0_0_4"/>
<gene>
    <name evidence="3" type="ordered locus">Alide2_3697</name>
</gene>
<feature type="transmembrane region" description="Helical" evidence="1">
    <location>
        <begin position="31"/>
        <end position="48"/>
    </location>
</feature>
<keyword evidence="4" id="KW-1185">Reference proteome</keyword>
<proteinExistence type="predicted"/>
<reference evidence="3 4" key="1">
    <citation type="journal article" date="2011" name="J. Bacteriol.">
        <title>Genome Sequences of Alicycliphilus denitrificans Strains BC and K601T.</title>
        <authorList>
            <person name="Oosterkamp M.J."/>
            <person name="Veuskens T."/>
            <person name="Plugge C.M."/>
            <person name="Langenhoff A.A."/>
            <person name="Gerritse J."/>
            <person name="van Berkel W.J."/>
            <person name="Pieper D.H."/>
            <person name="Junca H."/>
            <person name="Goodwin L.A."/>
            <person name="Daligault H.E."/>
            <person name="Bruce D.C."/>
            <person name="Detter J.C."/>
            <person name="Tapia R."/>
            <person name="Han C.S."/>
            <person name="Land M.L."/>
            <person name="Hauser L.J."/>
            <person name="Smidt H."/>
            <person name="Stams A.J."/>
        </authorList>
    </citation>
    <scope>NUCLEOTIDE SEQUENCE [LARGE SCALE GENOMIC DNA]</scope>
    <source>
        <strain evidence="4">DSM 14773 / CIP 107495 / K601</strain>
    </source>
</reference>
<sequence>MQQPLTHKTNYYSDLCAISDFQQKRAMIRKFFILLAISIMLGGCANGYKQFYKPANGVTPESIARMRANPPPETPLVERIPPINGSAAMDAYSKRGYILIGSAEFNSSRSESENSAIEQGKAVGADLVVILNPQYAGSESSVIPITTPTTSTTYSTGSATAYGKGGVVTAYGNGTSTTYGTTTNFIPVTIHRTNYSAGYFIKQKTILGVQARDLNDKERQELGTNKGVVITLIVDDSPAFKADLLPGDIVISINETPISSMSQLSKSILERSGNLITLGIIRNGRSINLPVQLNQ</sequence>
<dbReference type="Pfam" id="PF13180">
    <property type="entry name" value="PDZ_2"/>
    <property type="match status" value="1"/>
</dbReference>
<dbReference type="Gene3D" id="2.30.42.10">
    <property type="match status" value="1"/>
</dbReference>
<dbReference type="eggNOG" id="COG0265">
    <property type="taxonomic scope" value="Bacteria"/>
</dbReference>
<dbReference type="PROSITE" id="PS50106">
    <property type="entry name" value="PDZ"/>
    <property type="match status" value="1"/>
</dbReference>
<dbReference type="InterPro" id="IPR036034">
    <property type="entry name" value="PDZ_sf"/>
</dbReference>
<keyword evidence="1" id="KW-0812">Transmembrane</keyword>
<dbReference type="SUPFAM" id="SSF50156">
    <property type="entry name" value="PDZ domain-like"/>
    <property type="match status" value="1"/>
</dbReference>
<dbReference type="KEGG" id="adk:Alide2_3697"/>
<evidence type="ECO:0000313" key="3">
    <source>
        <dbReference type="EMBL" id="AEB86022.1"/>
    </source>
</evidence>
<evidence type="ECO:0000259" key="2">
    <source>
        <dbReference type="PROSITE" id="PS50106"/>
    </source>
</evidence>
<dbReference type="EMBL" id="CP002657">
    <property type="protein sequence ID" value="AEB86022.1"/>
    <property type="molecule type" value="Genomic_DNA"/>
</dbReference>
<organism evidence="3 4">
    <name type="scientific">Alicycliphilus denitrificans (strain DSM 14773 / CIP 107495 / K601)</name>
    <dbReference type="NCBI Taxonomy" id="596154"/>
    <lineage>
        <taxon>Bacteria</taxon>
        <taxon>Pseudomonadati</taxon>
        <taxon>Pseudomonadota</taxon>
        <taxon>Betaproteobacteria</taxon>
        <taxon>Burkholderiales</taxon>
        <taxon>Comamonadaceae</taxon>
        <taxon>Alicycliphilus</taxon>
    </lineage>
</organism>
<dbReference type="Proteomes" id="UP000007938">
    <property type="component" value="Chromosome"/>
</dbReference>
<protein>
    <submittedName>
        <fullName evidence="3">PDZ/DHR/GLGF domain protein</fullName>
    </submittedName>
</protein>
<accession>F4GE60</accession>
<dbReference type="InterPro" id="IPR001478">
    <property type="entry name" value="PDZ"/>
</dbReference>
<evidence type="ECO:0000313" key="4">
    <source>
        <dbReference type="Proteomes" id="UP000007938"/>
    </source>
</evidence>
<keyword evidence="1" id="KW-0472">Membrane</keyword>
<dbReference type="STRING" id="596154.Alide2_3697"/>
<feature type="domain" description="PDZ" evidence="2">
    <location>
        <begin position="187"/>
        <end position="284"/>
    </location>
</feature>
<keyword evidence="1" id="KW-1133">Transmembrane helix</keyword>